<sequence>MECRAGSWADGSTALCQRPVKCTTGQGPKAGATFVTDCMTCPPGYYSDHDDETPCEVIQCTPGFYSDAVGATDATKTCTACPASTYSTGLNDVCHDCAFGEFSLQGDGVCSPLECPLNSEPTAHATNTTDCLPCAVGTFSAGGTNTCEPMQCPRGTEPKAAPSSISDCDPCALGKFSTGGSSVCEPTTCLPGFVAVDLAWDGVDSCKRCDAGYKLRTVAYPTMFDV</sequence>
<dbReference type="SUPFAM" id="SSF57184">
    <property type="entry name" value="Growth factor receptor domain"/>
    <property type="match status" value="1"/>
</dbReference>
<evidence type="ECO:0000313" key="2">
    <source>
        <dbReference type="Proteomes" id="UP000469452"/>
    </source>
</evidence>
<name>A0A6A5AC12_APHAT</name>
<proteinExistence type="predicted"/>
<dbReference type="SMART" id="SM01411">
    <property type="entry name" value="Ephrin_rec_like"/>
    <property type="match status" value="3"/>
</dbReference>
<dbReference type="Gene3D" id="2.10.50.10">
    <property type="entry name" value="Tumor Necrosis Factor Receptor, subunit A, domain 2"/>
    <property type="match status" value="1"/>
</dbReference>
<dbReference type="EMBL" id="VJMI01012584">
    <property type="protein sequence ID" value="KAF0749815.1"/>
    <property type="molecule type" value="Genomic_DNA"/>
</dbReference>
<dbReference type="Proteomes" id="UP000469452">
    <property type="component" value="Unassembled WGS sequence"/>
</dbReference>
<accession>A0A6A5AC12</accession>
<protein>
    <recommendedName>
        <fullName evidence="3">Tyrosine-protein kinase ephrin type A/B receptor-like domain-containing protein</fullName>
    </recommendedName>
</protein>
<organism evidence="1 2">
    <name type="scientific">Aphanomyces astaci</name>
    <name type="common">Crayfish plague agent</name>
    <dbReference type="NCBI Taxonomy" id="112090"/>
    <lineage>
        <taxon>Eukaryota</taxon>
        <taxon>Sar</taxon>
        <taxon>Stramenopiles</taxon>
        <taxon>Oomycota</taxon>
        <taxon>Saprolegniomycetes</taxon>
        <taxon>Saprolegniales</taxon>
        <taxon>Verrucalvaceae</taxon>
        <taxon>Aphanomyces</taxon>
    </lineage>
</organism>
<evidence type="ECO:0008006" key="3">
    <source>
        <dbReference type="Google" id="ProtNLM"/>
    </source>
</evidence>
<reference evidence="1 2" key="1">
    <citation type="submission" date="2019-06" db="EMBL/GenBank/DDBJ databases">
        <title>Genomics analysis of Aphanomyces spp. identifies a new class of oomycete effector associated with host adaptation.</title>
        <authorList>
            <person name="Gaulin E."/>
        </authorList>
    </citation>
    <scope>NUCLEOTIDE SEQUENCE [LARGE SCALE GENOMIC DNA]</scope>
    <source>
        <strain evidence="1 2">E</strain>
    </source>
</reference>
<dbReference type="AlphaFoldDB" id="A0A6A5AC12"/>
<gene>
    <name evidence="1" type="ORF">AaE_006914</name>
</gene>
<comment type="caution">
    <text evidence="1">The sequence shown here is derived from an EMBL/GenBank/DDBJ whole genome shotgun (WGS) entry which is preliminary data.</text>
</comment>
<evidence type="ECO:0000313" key="1">
    <source>
        <dbReference type="EMBL" id="KAF0749815.1"/>
    </source>
</evidence>
<dbReference type="InterPro" id="IPR009030">
    <property type="entry name" value="Growth_fac_rcpt_cys_sf"/>
</dbReference>